<sequence>MARYHVFSATHQYYGEAYAGTYLKDIDMGVTLNQAEFKDFASAKTCADKLHEVCDIGWIVYNAFSEMPMYDTRTSTDESVNT</sequence>
<gene>
    <name evidence="1" type="ORF">Y3_291</name>
</gene>
<dbReference type="EMBL" id="KY984068">
    <property type="protein sequence ID" value="ARW58931.1"/>
    <property type="molecule type" value="Genomic_DNA"/>
</dbReference>
<proteinExistence type="predicted"/>
<keyword evidence="2" id="KW-1185">Reference proteome</keyword>
<protein>
    <submittedName>
        <fullName evidence="1">Uncharacterized protein</fullName>
    </submittedName>
</protein>
<organism evidence="1 2">
    <name type="scientific">Erwinia phage vB_EamM_Y3</name>
    <dbReference type="NCBI Taxonomy" id="1983553"/>
    <lineage>
        <taxon>Viruses</taxon>
        <taxon>Duplodnaviria</taxon>
        <taxon>Heunggongvirae</taxon>
        <taxon>Uroviricota</taxon>
        <taxon>Caudoviricetes</taxon>
        <taxon>Sasquatchvirus</taxon>
        <taxon>Sasquatchvirus Y3</taxon>
    </lineage>
</organism>
<reference evidence="1 2" key="1">
    <citation type="submission" date="2017-04" db="EMBL/GenBank/DDBJ databases">
        <authorList>
            <person name="Afonso C.L."/>
            <person name="Miller P.J."/>
            <person name="Scott M.A."/>
            <person name="Spackman E."/>
            <person name="Goraichik I."/>
            <person name="Dimitrov K.M."/>
            <person name="Suarez D.L."/>
            <person name="Swayne D.E."/>
        </authorList>
    </citation>
    <scope>NUCLEOTIDE SEQUENCE [LARGE SCALE GENOMIC DNA]</scope>
</reference>
<evidence type="ECO:0000313" key="2">
    <source>
        <dbReference type="Proteomes" id="UP000240568"/>
    </source>
</evidence>
<accession>A0A2H4IBJ7</accession>
<dbReference type="Proteomes" id="UP000240568">
    <property type="component" value="Segment"/>
</dbReference>
<evidence type="ECO:0000313" key="1">
    <source>
        <dbReference type="EMBL" id="ARW58931.1"/>
    </source>
</evidence>
<name>A0A2H4IBJ7_9CAUD</name>